<feature type="domain" description="C2H2-type" evidence="6">
    <location>
        <begin position="275"/>
        <end position="298"/>
    </location>
</feature>
<dbReference type="InterPro" id="IPR013087">
    <property type="entry name" value="Znf_C2H2_type"/>
</dbReference>
<feature type="region of interest" description="Disordered" evidence="5">
    <location>
        <begin position="348"/>
        <end position="369"/>
    </location>
</feature>
<feature type="region of interest" description="Disordered" evidence="5">
    <location>
        <begin position="1"/>
        <end position="219"/>
    </location>
</feature>
<feature type="compositionally biased region" description="Polar residues" evidence="5">
    <location>
        <begin position="44"/>
        <end position="62"/>
    </location>
</feature>
<dbReference type="AlphaFoldDB" id="A0AAE0TVA3"/>
<dbReference type="PANTHER" id="PTHR23057">
    <property type="entry name" value="JUXTAPOSED WITH ANOTHER ZINC FINGER PROTEIN 1"/>
    <property type="match status" value="1"/>
</dbReference>
<feature type="region of interest" description="Disordered" evidence="5">
    <location>
        <begin position="689"/>
        <end position="708"/>
    </location>
</feature>
<evidence type="ECO:0000256" key="2">
    <source>
        <dbReference type="ARBA" id="ARBA00022737"/>
    </source>
</evidence>
<dbReference type="SMART" id="SM00355">
    <property type="entry name" value="ZnF_C2H2"/>
    <property type="match status" value="3"/>
</dbReference>
<dbReference type="InterPro" id="IPR051580">
    <property type="entry name" value="ZnF-Chromatin_assoc"/>
</dbReference>
<evidence type="ECO:0000256" key="4">
    <source>
        <dbReference type="ARBA" id="ARBA00022833"/>
    </source>
</evidence>
<feature type="region of interest" description="Disordered" evidence="5">
    <location>
        <begin position="568"/>
        <end position="590"/>
    </location>
</feature>
<dbReference type="GO" id="GO:0005634">
    <property type="term" value="C:nucleus"/>
    <property type="evidence" value="ECO:0007669"/>
    <property type="project" value="TreeGrafter"/>
</dbReference>
<keyword evidence="8" id="KW-1185">Reference proteome</keyword>
<feature type="compositionally biased region" description="Low complexity" evidence="5">
    <location>
        <begin position="100"/>
        <end position="117"/>
    </location>
</feature>
<feature type="compositionally biased region" description="Polar residues" evidence="5">
    <location>
        <begin position="119"/>
        <end position="130"/>
    </location>
</feature>
<protein>
    <recommendedName>
        <fullName evidence="6">C2H2-type domain-containing protein</fullName>
    </recommendedName>
</protein>
<dbReference type="EMBL" id="JAULSW010000005">
    <property type="protein sequence ID" value="KAK3380828.1"/>
    <property type="molecule type" value="Genomic_DNA"/>
</dbReference>
<evidence type="ECO:0000256" key="1">
    <source>
        <dbReference type="ARBA" id="ARBA00022723"/>
    </source>
</evidence>
<dbReference type="InterPro" id="IPR022190">
    <property type="entry name" value="DUF3716"/>
</dbReference>
<evidence type="ECO:0000256" key="5">
    <source>
        <dbReference type="SAM" id="MobiDB-lite"/>
    </source>
</evidence>
<keyword evidence="1" id="KW-0479">Metal-binding</keyword>
<feature type="compositionally biased region" description="Polar residues" evidence="5">
    <location>
        <begin position="138"/>
        <end position="147"/>
    </location>
</feature>
<reference evidence="7" key="2">
    <citation type="submission" date="2023-06" db="EMBL/GenBank/DDBJ databases">
        <authorList>
            <consortium name="Lawrence Berkeley National Laboratory"/>
            <person name="Haridas S."/>
            <person name="Hensen N."/>
            <person name="Bonometti L."/>
            <person name="Westerberg I."/>
            <person name="Brannstrom I.O."/>
            <person name="Guillou S."/>
            <person name="Cros-Aarteil S."/>
            <person name="Calhoun S."/>
            <person name="Kuo A."/>
            <person name="Mondo S."/>
            <person name="Pangilinan J."/>
            <person name="Riley R."/>
            <person name="LaButti K."/>
            <person name="Andreopoulos B."/>
            <person name="Lipzen A."/>
            <person name="Chen C."/>
            <person name="Yanf M."/>
            <person name="Daum C."/>
            <person name="Ng V."/>
            <person name="Clum A."/>
            <person name="Steindorff A."/>
            <person name="Ohm R."/>
            <person name="Martin F."/>
            <person name="Silar P."/>
            <person name="Natvig D."/>
            <person name="Lalanne C."/>
            <person name="Gautier V."/>
            <person name="Ament-velasquez S.L."/>
            <person name="Kruys A."/>
            <person name="Hutchinson M.I."/>
            <person name="Powell A.J."/>
            <person name="Barry K."/>
            <person name="Miller A.N."/>
            <person name="Grigoriev I.V."/>
            <person name="Debuchy R."/>
            <person name="Gladieux P."/>
            <person name="Thoren M.H."/>
            <person name="Johannesson H."/>
        </authorList>
    </citation>
    <scope>NUCLEOTIDE SEQUENCE</scope>
    <source>
        <strain evidence="7">CBS 232.78</strain>
    </source>
</reference>
<keyword evidence="3" id="KW-0863">Zinc-finger</keyword>
<dbReference type="PROSITE" id="PS00028">
    <property type="entry name" value="ZINC_FINGER_C2H2_1"/>
    <property type="match status" value="2"/>
</dbReference>
<evidence type="ECO:0000259" key="6">
    <source>
        <dbReference type="PROSITE" id="PS00028"/>
    </source>
</evidence>
<evidence type="ECO:0000256" key="3">
    <source>
        <dbReference type="ARBA" id="ARBA00022771"/>
    </source>
</evidence>
<comment type="caution">
    <text evidence="7">The sequence shown here is derived from an EMBL/GenBank/DDBJ whole genome shotgun (WGS) entry which is preliminary data.</text>
</comment>
<gene>
    <name evidence="7" type="ORF">B0H63DRAFT_474433</name>
</gene>
<name>A0AAE0TVA3_9PEZI</name>
<feature type="compositionally biased region" description="Low complexity" evidence="5">
    <location>
        <begin position="568"/>
        <end position="582"/>
    </location>
</feature>
<accession>A0AAE0TVA3</accession>
<feature type="compositionally biased region" description="Low complexity" evidence="5">
    <location>
        <begin position="162"/>
        <end position="176"/>
    </location>
</feature>
<feature type="domain" description="C2H2-type" evidence="6">
    <location>
        <begin position="468"/>
        <end position="491"/>
    </location>
</feature>
<dbReference type="Pfam" id="PF12511">
    <property type="entry name" value="DUF3716"/>
    <property type="match status" value="1"/>
</dbReference>
<feature type="compositionally biased region" description="Polar residues" evidence="5">
    <location>
        <begin position="197"/>
        <end position="214"/>
    </location>
</feature>
<dbReference type="PANTHER" id="PTHR23057:SF0">
    <property type="entry name" value="JUXTAPOSED WITH ANOTHER ZINC FINGER PROTEIN 1"/>
    <property type="match status" value="1"/>
</dbReference>
<dbReference type="GO" id="GO:0008270">
    <property type="term" value="F:zinc ion binding"/>
    <property type="evidence" value="ECO:0007669"/>
    <property type="project" value="UniProtKB-KW"/>
</dbReference>
<evidence type="ECO:0000313" key="7">
    <source>
        <dbReference type="EMBL" id="KAK3380828.1"/>
    </source>
</evidence>
<feature type="compositionally biased region" description="Basic residues" evidence="5">
    <location>
        <begin position="359"/>
        <end position="369"/>
    </location>
</feature>
<dbReference type="Proteomes" id="UP001285441">
    <property type="component" value="Unassembled WGS sequence"/>
</dbReference>
<proteinExistence type="predicted"/>
<keyword evidence="2" id="KW-0677">Repeat</keyword>
<organism evidence="7 8">
    <name type="scientific">Podospora didyma</name>
    <dbReference type="NCBI Taxonomy" id="330526"/>
    <lineage>
        <taxon>Eukaryota</taxon>
        <taxon>Fungi</taxon>
        <taxon>Dikarya</taxon>
        <taxon>Ascomycota</taxon>
        <taxon>Pezizomycotina</taxon>
        <taxon>Sordariomycetes</taxon>
        <taxon>Sordariomycetidae</taxon>
        <taxon>Sordariales</taxon>
        <taxon>Podosporaceae</taxon>
        <taxon>Podospora</taxon>
    </lineage>
</organism>
<reference evidence="7" key="1">
    <citation type="journal article" date="2023" name="Mol. Phylogenet. Evol.">
        <title>Genome-scale phylogeny and comparative genomics of the fungal order Sordariales.</title>
        <authorList>
            <person name="Hensen N."/>
            <person name="Bonometti L."/>
            <person name="Westerberg I."/>
            <person name="Brannstrom I.O."/>
            <person name="Guillou S."/>
            <person name="Cros-Aarteil S."/>
            <person name="Calhoun S."/>
            <person name="Haridas S."/>
            <person name="Kuo A."/>
            <person name="Mondo S."/>
            <person name="Pangilinan J."/>
            <person name="Riley R."/>
            <person name="LaButti K."/>
            <person name="Andreopoulos B."/>
            <person name="Lipzen A."/>
            <person name="Chen C."/>
            <person name="Yan M."/>
            <person name="Daum C."/>
            <person name="Ng V."/>
            <person name="Clum A."/>
            <person name="Steindorff A."/>
            <person name="Ohm R.A."/>
            <person name="Martin F."/>
            <person name="Silar P."/>
            <person name="Natvig D.O."/>
            <person name="Lalanne C."/>
            <person name="Gautier V."/>
            <person name="Ament-Velasquez S.L."/>
            <person name="Kruys A."/>
            <person name="Hutchinson M.I."/>
            <person name="Powell A.J."/>
            <person name="Barry K."/>
            <person name="Miller A.N."/>
            <person name="Grigoriev I.V."/>
            <person name="Debuchy R."/>
            <person name="Gladieux P."/>
            <person name="Hiltunen Thoren M."/>
            <person name="Johannesson H."/>
        </authorList>
    </citation>
    <scope>NUCLEOTIDE SEQUENCE</scope>
    <source>
        <strain evidence="7">CBS 232.78</strain>
    </source>
</reference>
<keyword evidence="4" id="KW-0862">Zinc</keyword>
<sequence>MTSNPQPTVGLHSPGVGPFATPPSAAPASASASASASVPATADGGSQNTRPGEVPQTTSSNPRPVFKMKRTGHVGPFPFSGRPSSGVPNIFGYKHKDRSSTGGASAGAGTPSANAPSVSRPTPNSGTTIGITHHSEKTFPTGNTKQVLETVPHSRPSPPAPLARRSPSPSAASARPKGLSSTSRQRPTKRHARAGNDSDSGSDVEMMNSSNHAQTPAVRPGVLHEMSPYLSEKAALDDALYKRWIDESGIANPTHGALLPRGYQKSSNPEFPWVCPIRSCRKMLPSMQGLGKHFCNVHRAECFNDNLDGTLTYLGLYADPTPGDGKCSGGVNKRAIIVSKGPRSLAESPMVDSGLANKHAARSKRGGPRQRRLIEIPDSSDGAVDEAVFESDNEIASDASPEQKILHSKTTTQTVPQTAEKQDIEMANPDRPYHMWPIESGELKGMGGALIPDAYTLDTTVPDRPWICPIRSCRYLYRLRNNLGDHFKARHLGCCLNDNLDGTFSIVPGVAPMSQSGSNKNLAVVVSKNPSDQDPIVEPQVPYYPGGRVGNPVWVSATKNMVALRSSLSAPSPADATPTPSDVASDTGLEMATRDRSYKDWWDENGEPIGMAGALIPEGYHFDYTIPDRQWICPLRSCRTACKSRRGLGYHFTQTHRSMNLNDNGDGTFSEVGSHSGKAPMVVSKHPLDSGAPPMAEPHLPLDAQGKPPKPLVRDHVEERTPRAVVAMSTTNQPKTLWNTYTANVVADQQKILWNALTAKITDQQTALWKYICSRIGKELPIPQHPSLRAALNVPRVRDMVRLDQGAVDDLDEKRSSCFVIQVTGEEPANPCTHCRRDSSPFNLCIRASNAAHNEMRNLLGSYAHACGNCIFLKKANSCSVKHQAALSHEPPSFDDTVDDDIHEERRRSERIFTATAVNDDDDQGDYEDGSITDTTQNRLERIRSDSEGGPERKRMKMVTLTMPTNLRGPLSSAGLSRTSKSNMKPSRVLLAMPSQEDMEMEEWERGDGRIPTASSGNLAFSTSYLSTNRIVQVSKGISLLTTIVASGATQNFKANAATTRICTVTNGKVRVQVDGEDEFIIGSNGVFTISPGVGCSVQNRSYIDARLQITSLAER</sequence>
<evidence type="ECO:0000313" key="8">
    <source>
        <dbReference type="Proteomes" id="UP001285441"/>
    </source>
</evidence>
<feature type="compositionally biased region" description="Low complexity" evidence="5">
    <location>
        <begin position="26"/>
        <end position="42"/>
    </location>
</feature>